<gene>
    <name evidence="1" type="ORF">ACFQ1S_05925</name>
</gene>
<keyword evidence="2" id="KW-1185">Reference proteome</keyword>
<protein>
    <recommendedName>
        <fullName evidence="3">DUF222 domain-containing protein</fullName>
    </recommendedName>
</protein>
<organism evidence="1 2">
    <name type="scientific">Kibdelosporangium lantanae</name>
    <dbReference type="NCBI Taxonomy" id="1497396"/>
    <lineage>
        <taxon>Bacteria</taxon>
        <taxon>Bacillati</taxon>
        <taxon>Actinomycetota</taxon>
        <taxon>Actinomycetes</taxon>
        <taxon>Pseudonocardiales</taxon>
        <taxon>Pseudonocardiaceae</taxon>
        <taxon>Kibdelosporangium</taxon>
    </lineage>
</organism>
<comment type="caution">
    <text evidence="1">The sequence shown here is derived from an EMBL/GenBank/DDBJ whole genome shotgun (WGS) entry which is preliminary data.</text>
</comment>
<evidence type="ECO:0000313" key="1">
    <source>
        <dbReference type="EMBL" id="MFD1045162.1"/>
    </source>
</evidence>
<reference evidence="2" key="1">
    <citation type="journal article" date="2019" name="Int. J. Syst. Evol. Microbiol.">
        <title>The Global Catalogue of Microorganisms (GCM) 10K type strain sequencing project: providing services to taxonomists for standard genome sequencing and annotation.</title>
        <authorList>
            <consortium name="The Broad Institute Genomics Platform"/>
            <consortium name="The Broad Institute Genome Sequencing Center for Infectious Disease"/>
            <person name="Wu L."/>
            <person name="Ma J."/>
        </authorList>
    </citation>
    <scope>NUCLEOTIDE SEQUENCE [LARGE SCALE GENOMIC DNA]</scope>
    <source>
        <strain evidence="2">JCM 31486</strain>
    </source>
</reference>
<dbReference type="EMBL" id="JBHTIS010000223">
    <property type="protein sequence ID" value="MFD1045162.1"/>
    <property type="molecule type" value="Genomic_DNA"/>
</dbReference>
<name>A0ABW3M4F4_9PSEU</name>
<proteinExistence type="predicted"/>
<accession>A0ABW3M4F4</accession>
<evidence type="ECO:0008006" key="3">
    <source>
        <dbReference type="Google" id="ProtNLM"/>
    </source>
</evidence>
<dbReference type="Proteomes" id="UP001597045">
    <property type="component" value="Unassembled WGS sequence"/>
</dbReference>
<evidence type="ECO:0000313" key="2">
    <source>
        <dbReference type="Proteomes" id="UP001597045"/>
    </source>
</evidence>
<sequence>MNPVAVTRRPEPTAISTPSARTCRADEELRAIAASWRTIATNNHLSPTIRATYRTVAQRLEQETTATGTRPCPCQHDQDATQPGQHIATHLTRVATNITTINSGHNNAELITDLLDRADIHRTADTLRRLATAQPRLRIDPTHIAVTPLLDDADIEATLRSPSAVDLGTAVVHWSTTLINLHEPPTTSNVLLGLTPNNHLVRLHTPTP</sequence>